<evidence type="ECO:0000313" key="1">
    <source>
        <dbReference type="EMBL" id="GAW27407.1"/>
    </source>
</evidence>
<dbReference type="OrthoDB" id="5275938at2759"/>
<name>A0A1S8ABF0_ROSNE</name>
<sequence length="132" mass="15460">MEALLNIVHGYFDRVPTHNEPMLIPDLYEICVIADKYDMVRILRPWAKGWLSYALRSAEVGTVHPLSHNYNKLLWVAWVFGDKVGFEKLAKELLLQFYPTRNGEHTLGCPEVLEPPEIYREFILKPILARYF</sequence>
<dbReference type="Proteomes" id="UP000054516">
    <property type="component" value="Unassembled WGS sequence"/>
</dbReference>
<dbReference type="EMBL" id="DF977576">
    <property type="protein sequence ID" value="GAW27407.1"/>
    <property type="molecule type" value="Genomic_DNA"/>
</dbReference>
<dbReference type="OMA" id="NIVHGYF"/>
<gene>
    <name evidence="1" type="ORF">SAMD00023353_13100030</name>
</gene>
<proteinExistence type="predicted"/>
<accession>A0A1S8ABF0</accession>
<organism evidence="1">
    <name type="scientific">Rosellinia necatrix</name>
    <name type="common">White root-rot fungus</name>
    <dbReference type="NCBI Taxonomy" id="77044"/>
    <lineage>
        <taxon>Eukaryota</taxon>
        <taxon>Fungi</taxon>
        <taxon>Dikarya</taxon>
        <taxon>Ascomycota</taxon>
        <taxon>Pezizomycotina</taxon>
        <taxon>Sordariomycetes</taxon>
        <taxon>Xylariomycetidae</taxon>
        <taxon>Xylariales</taxon>
        <taxon>Xylariaceae</taxon>
        <taxon>Rosellinia</taxon>
    </lineage>
</organism>
<reference evidence="1" key="1">
    <citation type="submission" date="2016-03" db="EMBL/GenBank/DDBJ databases">
        <title>Draft genome sequence of Rosellinia necatrix.</title>
        <authorList>
            <person name="Kanematsu S."/>
        </authorList>
    </citation>
    <scope>NUCLEOTIDE SEQUENCE [LARGE SCALE GENOMIC DNA]</scope>
    <source>
        <strain evidence="1">W97</strain>
    </source>
</reference>
<dbReference type="STRING" id="77044.A0A1S8ABF0"/>
<evidence type="ECO:0000313" key="2">
    <source>
        <dbReference type="Proteomes" id="UP000054516"/>
    </source>
</evidence>
<protein>
    <submittedName>
        <fullName evidence="1">Putative nuclear pore protein</fullName>
    </submittedName>
</protein>
<keyword evidence="2" id="KW-1185">Reference proteome</keyword>
<dbReference type="AlphaFoldDB" id="A0A1S8ABF0"/>